<dbReference type="GO" id="GO:0003676">
    <property type="term" value="F:nucleic acid binding"/>
    <property type="evidence" value="ECO:0007669"/>
    <property type="project" value="InterPro"/>
</dbReference>
<dbReference type="Gene3D" id="3.30.420.10">
    <property type="entry name" value="Ribonuclease H-like superfamily/Ribonuclease H"/>
    <property type="match status" value="1"/>
</dbReference>
<evidence type="ECO:0008006" key="6">
    <source>
        <dbReference type="Google" id="ProtNLM"/>
    </source>
</evidence>
<evidence type="ECO:0000256" key="1">
    <source>
        <dbReference type="SAM" id="MobiDB-lite"/>
    </source>
</evidence>
<comment type="caution">
    <text evidence="4">The sequence shown here is derived from an EMBL/GenBank/DDBJ whole genome shotgun (WGS) entry which is preliminary data.</text>
</comment>
<keyword evidence="5" id="KW-1185">Reference proteome</keyword>
<feature type="domain" description="Retroviral polymerase SH3-like" evidence="3">
    <location>
        <begin position="75"/>
        <end position="135"/>
    </location>
</feature>
<evidence type="ECO:0000259" key="3">
    <source>
        <dbReference type="Pfam" id="PF25597"/>
    </source>
</evidence>
<gene>
    <name evidence="4" type="ORF">LSAT_V11C700347840</name>
</gene>
<dbReference type="InterPro" id="IPR012337">
    <property type="entry name" value="RNaseH-like_sf"/>
</dbReference>
<dbReference type="SUPFAM" id="SSF56672">
    <property type="entry name" value="DNA/RNA polymerases"/>
    <property type="match status" value="1"/>
</dbReference>
<proteinExistence type="predicted"/>
<dbReference type="SUPFAM" id="SSF53098">
    <property type="entry name" value="Ribonuclease H-like"/>
    <property type="match status" value="1"/>
</dbReference>
<evidence type="ECO:0000259" key="2">
    <source>
        <dbReference type="Pfam" id="PF07727"/>
    </source>
</evidence>
<feature type="region of interest" description="Disordered" evidence="1">
    <location>
        <begin position="185"/>
        <end position="208"/>
    </location>
</feature>
<organism evidence="4 5">
    <name type="scientific">Lactuca sativa</name>
    <name type="common">Garden lettuce</name>
    <dbReference type="NCBI Taxonomy" id="4236"/>
    <lineage>
        <taxon>Eukaryota</taxon>
        <taxon>Viridiplantae</taxon>
        <taxon>Streptophyta</taxon>
        <taxon>Embryophyta</taxon>
        <taxon>Tracheophyta</taxon>
        <taxon>Spermatophyta</taxon>
        <taxon>Magnoliopsida</taxon>
        <taxon>eudicotyledons</taxon>
        <taxon>Gunneridae</taxon>
        <taxon>Pentapetalae</taxon>
        <taxon>asterids</taxon>
        <taxon>campanulids</taxon>
        <taxon>Asterales</taxon>
        <taxon>Asteraceae</taxon>
        <taxon>Cichorioideae</taxon>
        <taxon>Cichorieae</taxon>
        <taxon>Lactucinae</taxon>
        <taxon>Lactuca</taxon>
    </lineage>
</organism>
<feature type="compositionally biased region" description="Polar residues" evidence="1">
    <location>
        <begin position="190"/>
        <end position="199"/>
    </location>
</feature>
<reference evidence="4 5" key="1">
    <citation type="journal article" date="2017" name="Nat. Commun.">
        <title>Genome assembly with in vitro proximity ligation data and whole-genome triplication in lettuce.</title>
        <authorList>
            <person name="Reyes-Chin-Wo S."/>
            <person name="Wang Z."/>
            <person name="Yang X."/>
            <person name="Kozik A."/>
            <person name="Arikit S."/>
            <person name="Song C."/>
            <person name="Xia L."/>
            <person name="Froenicke L."/>
            <person name="Lavelle D.O."/>
            <person name="Truco M.J."/>
            <person name="Xia R."/>
            <person name="Zhu S."/>
            <person name="Xu C."/>
            <person name="Xu H."/>
            <person name="Xu X."/>
            <person name="Cox K."/>
            <person name="Korf I."/>
            <person name="Meyers B.C."/>
            <person name="Michelmore R.W."/>
        </authorList>
    </citation>
    <scope>NUCLEOTIDE SEQUENCE [LARGE SCALE GENOMIC DNA]</scope>
    <source>
        <strain evidence="5">cv. Salinas</strain>
        <tissue evidence="4">Seedlings</tissue>
    </source>
</reference>
<dbReference type="Pfam" id="PF07727">
    <property type="entry name" value="RVT_2"/>
    <property type="match status" value="1"/>
</dbReference>
<dbReference type="CDD" id="cd09272">
    <property type="entry name" value="RNase_HI_RT_Ty1"/>
    <property type="match status" value="1"/>
</dbReference>
<dbReference type="InterPro" id="IPR057670">
    <property type="entry name" value="SH3_retrovirus"/>
</dbReference>
<evidence type="ECO:0000313" key="5">
    <source>
        <dbReference type="Proteomes" id="UP000235145"/>
    </source>
</evidence>
<dbReference type="InterPro" id="IPR013103">
    <property type="entry name" value="RVT_2"/>
</dbReference>
<dbReference type="Proteomes" id="UP000235145">
    <property type="component" value="Unassembled WGS sequence"/>
</dbReference>
<name>A0A9R1UXT0_LACSA</name>
<dbReference type="Pfam" id="PF25597">
    <property type="entry name" value="SH3_retrovirus"/>
    <property type="match status" value="1"/>
</dbReference>
<feature type="domain" description="Reverse transcriptase Ty1/copia-type" evidence="2">
    <location>
        <begin position="304"/>
        <end position="546"/>
    </location>
</feature>
<evidence type="ECO:0000313" key="4">
    <source>
        <dbReference type="EMBL" id="KAJ0195950.1"/>
    </source>
</evidence>
<dbReference type="InterPro" id="IPR043502">
    <property type="entry name" value="DNA/RNA_pol_sf"/>
</dbReference>
<accession>A0A9R1UXT0</accession>
<dbReference type="PANTHER" id="PTHR11439:SF508">
    <property type="entry name" value="RNA-DIRECTED DNA POLYMERASE"/>
    <property type="match status" value="1"/>
</dbReference>
<dbReference type="AlphaFoldDB" id="A0A9R1UXT0"/>
<protein>
    <recommendedName>
        <fullName evidence="6">Integrase catalytic domain-containing protein</fullName>
    </recommendedName>
</protein>
<dbReference type="EMBL" id="NBSK02000007">
    <property type="protein sequence ID" value="KAJ0195950.1"/>
    <property type="molecule type" value="Genomic_DNA"/>
</dbReference>
<sequence>MRQLMESKGILHQTLCVHTPQQNGVVERKHRHILNVTRSLMFHSVLPLKFWGEAILTALVYKVTTVFDKLRVFGCLCFATKLNNSDKFSERADKCIFLGYAFDKKGYKVLSLDSNLVFVSRDIKFYESVFPFKLKHSSLTDKSTVLLDDLFSYDESISYSILLDNTNLEELRGAHQLNGASADQNLDETFPSNVSNQSGEADVPSSDEVVPTSSLLTEENVSFDTNPSDGRTIHMPSRFSDYVVEGKHKYGIERSVNYSALNSENLCFVASLNKIVEPQTYSEAVLDPKWIKAMNEEMEALYRNSTWEIVGLPKGRKAIGCRWIYKIKYKSNGEIERYKARLVAKGYSQREGIDYEETFSPVAKIVTVRVCLTLAIHHAWPLYQLDINNAFLYGDPSENVYMQLPEGYHSKKDNRVCRLIKSLYGLKQAPRKWNEKRSSSLSSFGFEQSINDYSLFVKKVKHVIVILLVYVDDIIITGNCRDELENVKKKLKSQFLIKDLGELKYFLGIEVIKTGQGICLNQRKYCLELLQEFGMLACKPVKTPLEPNLVIKRECDLDPSDYVTVKVLKRLSRERNSYNKKFIGFVDADWAKCLFSRRSVTGYLVYFAGSLVSWKRKKQSTVSRSSTESEYRALGSVTCEIVWILKLLCDLGITGLNPIKIFCDNESAIKLVLNPVFNERSKHFEVDLHFVREMVENGVIKVNKVDSLNQNADVLTKALGSSQHEYISSRLGLINVFKHNKS</sequence>
<dbReference type="InterPro" id="IPR036397">
    <property type="entry name" value="RNaseH_sf"/>
</dbReference>
<dbReference type="PANTHER" id="PTHR11439">
    <property type="entry name" value="GAG-POL-RELATED RETROTRANSPOSON"/>
    <property type="match status" value="1"/>
</dbReference>